<name>A0A1F5PH75_9BACT</name>
<evidence type="ECO:0000313" key="3">
    <source>
        <dbReference type="EMBL" id="OGE89256.1"/>
    </source>
</evidence>
<keyword evidence="2" id="KW-0732">Signal</keyword>
<dbReference type="AlphaFoldDB" id="A0A1F5PH75"/>
<feature type="compositionally biased region" description="Basic and acidic residues" evidence="1">
    <location>
        <begin position="234"/>
        <end position="243"/>
    </location>
</feature>
<gene>
    <name evidence="3" type="ORF">A2722_01275</name>
</gene>
<evidence type="ECO:0000256" key="2">
    <source>
        <dbReference type="SAM" id="SignalP"/>
    </source>
</evidence>
<protein>
    <recommendedName>
        <fullName evidence="5">LysM domain-containing protein</fullName>
    </recommendedName>
</protein>
<reference evidence="3 4" key="1">
    <citation type="journal article" date="2016" name="Nat. Commun.">
        <title>Thousands of microbial genomes shed light on interconnected biogeochemical processes in an aquifer system.</title>
        <authorList>
            <person name="Anantharaman K."/>
            <person name="Brown C.T."/>
            <person name="Hug L.A."/>
            <person name="Sharon I."/>
            <person name="Castelle C.J."/>
            <person name="Probst A.J."/>
            <person name="Thomas B.C."/>
            <person name="Singh A."/>
            <person name="Wilkins M.J."/>
            <person name="Karaoz U."/>
            <person name="Brodie E.L."/>
            <person name="Williams K.H."/>
            <person name="Hubbard S.S."/>
            <person name="Banfield J.F."/>
        </authorList>
    </citation>
    <scope>NUCLEOTIDE SEQUENCE [LARGE SCALE GENOMIC DNA]</scope>
</reference>
<feature type="chain" id="PRO_5009520404" description="LysM domain-containing protein" evidence="2">
    <location>
        <begin position="25"/>
        <end position="365"/>
    </location>
</feature>
<proteinExistence type="predicted"/>
<feature type="compositionally biased region" description="Basic and acidic residues" evidence="1">
    <location>
        <begin position="209"/>
        <end position="219"/>
    </location>
</feature>
<dbReference type="Proteomes" id="UP000178377">
    <property type="component" value="Unassembled WGS sequence"/>
</dbReference>
<accession>A0A1F5PH75</accession>
<evidence type="ECO:0008006" key="5">
    <source>
        <dbReference type="Google" id="ProtNLM"/>
    </source>
</evidence>
<evidence type="ECO:0000256" key="1">
    <source>
        <dbReference type="SAM" id="MobiDB-lite"/>
    </source>
</evidence>
<comment type="caution">
    <text evidence="3">The sequence shown here is derived from an EMBL/GenBank/DDBJ whole genome shotgun (WGS) entry which is preliminary data.</text>
</comment>
<evidence type="ECO:0000313" key="4">
    <source>
        <dbReference type="Proteomes" id="UP000178377"/>
    </source>
</evidence>
<organism evidence="3 4">
    <name type="scientific">Candidatus Doudnabacteria bacterium RIFCSPHIGHO2_01_FULL_50_11</name>
    <dbReference type="NCBI Taxonomy" id="1817828"/>
    <lineage>
        <taxon>Bacteria</taxon>
        <taxon>Candidatus Doudnaibacteriota</taxon>
    </lineage>
</organism>
<feature type="region of interest" description="Disordered" evidence="1">
    <location>
        <begin position="200"/>
        <end position="243"/>
    </location>
</feature>
<feature type="signal peptide" evidence="2">
    <location>
        <begin position="1"/>
        <end position="24"/>
    </location>
</feature>
<dbReference type="EMBL" id="MFEO01000024">
    <property type="protein sequence ID" value="OGE89256.1"/>
    <property type="molecule type" value="Genomic_DNA"/>
</dbReference>
<sequence>MRKTALQISVFFLLSLLTATTATASVETTHPEPNEGLLAIMYHFDCKMGQLSAIMDANDISAQDLRSLSTMQSIVIDTEACQAIPDVITRARSMQILSEDSAASQHTVAEPVTSPTAELPIAADTVQTASATAAPAPSVEPASLSAAMMSLAINPAPQPWPITLLLCCAAAMLSLAYLRIAGLPATAVVEPTTDFQETIRKAPYLVPRPEGKAPAEDKDKKKRPVLTVPRQPRRKEDSLSRTSETLDRVELVEEWEMNHRTYRTWKCLHAGCTDILHIRQVENPTAVDHATTDQTLLAYHNIRHNPERKVLFNPDQRADMFAPKAYGTFDQSCMRPSFASTMREIFANTRVWLTRLYHIASGQSA</sequence>